<reference evidence="1 2" key="1">
    <citation type="submission" date="2019-08" db="EMBL/GenBank/DDBJ databases">
        <authorList>
            <person name="Shi S."/>
        </authorList>
    </citation>
    <scope>NUCLEOTIDE SEQUENCE [LARGE SCALE GENOMIC DNA]</scope>
    <source>
        <strain evidence="1 2">GY10130</strain>
    </source>
</reference>
<evidence type="ECO:0000313" key="2">
    <source>
        <dbReference type="Proteomes" id="UP000321926"/>
    </source>
</evidence>
<gene>
    <name evidence="1" type="ORF">FVR03_18920</name>
</gene>
<name>A0A5C8J9U4_9BACT</name>
<dbReference type="EMBL" id="VRTY01000091">
    <property type="protein sequence ID" value="TXK33733.1"/>
    <property type="molecule type" value="Genomic_DNA"/>
</dbReference>
<dbReference type="RefSeq" id="WP_147923339.1">
    <property type="nucleotide sequence ID" value="NZ_VRTY01000091.1"/>
</dbReference>
<sequence length="147" mass="16571">MSNRYSDITSNKSKIVIAENACYDLSYDSLKNRVYLTIRGFWKSQEAVPHYISDLQKALKLALPGFTILTDMQQMVTHPQAMNMVHVEAHQLVLEMQVASIAHIIPSDKIAKLQVSSIASQTGIPVHNFNSQQEAEIWLDQQSDLLS</sequence>
<proteinExistence type="predicted"/>
<evidence type="ECO:0008006" key="3">
    <source>
        <dbReference type="Google" id="ProtNLM"/>
    </source>
</evidence>
<dbReference type="Proteomes" id="UP000321926">
    <property type="component" value="Unassembled WGS sequence"/>
</dbReference>
<accession>A0A5C8J9U4</accession>
<dbReference type="OrthoDB" id="962520at2"/>
<protein>
    <recommendedName>
        <fullName evidence="3">STAS/SEC14 domain-containing protein</fullName>
    </recommendedName>
</protein>
<dbReference type="AlphaFoldDB" id="A0A5C8J9U4"/>
<comment type="caution">
    <text evidence="1">The sequence shown here is derived from an EMBL/GenBank/DDBJ whole genome shotgun (WGS) entry which is preliminary data.</text>
</comment>
<evidence type="ECO:0000313" key="1">
    <source>
        <dbReference type="EMBL" id="TXK33733.1"/>
    </source>
</evidence>
<organism evidence="1 2">
    <name type="scientific">Pontibacter qinzhouensis</name>
    <dbReference type="NCBI Taxonomy" id="2603253"/>
    <lineage>
        <taxon>Bacteria</taxon>
        <taxon>Pseudomonadati</taxon>
        <taxon>Bacteroidota</taxon>
        <taxon>Cytophagia</taxon>
        <taxon>Cytophagales</taxon>
        <taxon>Hymenobacteraceae</taxon>
        <taxon>Pontibacter</taxon>
    </lineage>
</organism>
<keyword evidence="2" id="KW-1185">Reference proteome</keyword>